<comment type="caution">
    <text evidence="1">The sequence shown here is derived from an EMBL/GenBank/DDBJ whole genome shotgun (WGS) entry which is preliminary data.</text>
</comment>
<evidence type="ECO:0000313" key="1">
    <source>
        <dbReference type="EMBL" id="MFB9759330.1"/>
    </source>
</evidence>
<dbReference type="EMBL" id="JBHMAF010000068">
    <property type="protein sequence ID" value="MFB9759330.1"/>
    <property type="molecule type" value="Genomic_DNA"/>
</dbReference>
<keyword evidence="2" id="KW-1185">Reference proteome</keyword>
<evidence type="ECO:0000313" key="2">
    <source>
        <dbReference type="Proteomes" id="UP001589609"/>
    </source>
</evidence>
<gene>
    <name evidence="1" type="ORF">ACFFMS_12865</name>
</gene>
<accession>A0ABV5WFE7</accession>
<dbReference type="Proteomes" id="UP001589609">
    <property type="component" value="Unassembled WGS sequence"/>
</dbReference>
<dbReference type="RefSeq" id="WP_379949634.1">
    <property type="nucleotide sequence ID" value="NZ_JBHMAF010000068.1"/>
</dbReference>
<name>A0ABV5WFE7_9BACI</name>
<reference evidence="1 2" key="1">
    <citation type="submission" date="2024-09" db="EMBL/GenBank/DDBJ databases">
        <authorList>
            <person name="Sun Q."/>
            <person name="Mori K."/>
        </authorList>
    </citation>
    <scope>NUCLEOTIDE SEQUENCE [LARGE SCALE GENOMIC DNA]</scope>
    <source>
        <strain evidence="1 2">JCM 11201</strain>
    </source>
</reference>
<dbReference type="Gene3D" id="3.40.30.10">
    <property type="entry name" value="Glutaredoxin"/>
    <property type="match status" value="1"/>
</dbReference>
<organism evidence="1 2">
    <name type="scientific">Ectobacillus funiculus</name>
    <dbReference type="NCBI Taxonomy" id="137993"/>
    <lineage>
        <taxon>Bacteria</taxon>
        <taxon>Bacillati</taxon>
        <taxon>Bacillota</taxon>
        <taxon>Bacilli</taxon>
        <taxon>Bacillales</taxon>
        <taxon>Bacillaceae</taxon>
        <taxon>Ectobacillus</taxon>
    </lineage>
</organism>
<protein>
    <submittedName>
        <fullName evidence="1">(2Fe-2S) ferredoxin domain-containing protein</fullName>
    </submittedName>
</protein>
<proteinExistence type="predicted"/>
<dbReference type="CDD" id="cd02980">
    <property type="entry name" value="TRX_Fd_family"/>
    <property type="match status" value="1"/>
</dbReference>
<sequence length="128" mass="14454">MIQLQNIVLQSLTTKRQVLGQILVCSGCCCGQTDKGAPAIPLEWLKKSWKEARLLRSIQLTITGCLGPCELTNVISILTPQKQIWLGKITEHSQYEALFEWGKASAEAGYLLDLPELFHNHIFERFKN</sequence>